<proteinExistence type="inferred from homology"/>
<keyword evidence="4" id="KW-0539">Nucleus</keyword>
<comment type="similarity">
    <text evidence="2">Belongs to the PNO1 family.</text>
</comment>
<dbReference type="OrthoDB" id="1932641at2759"/>
<dbReference type="CDD" id="cd22391">
    <property type="entry name" value="KH-I_PNO1_rpt1"/>
    <property type="match status" value="1"/>
</dbReference>
<accession>A0A0L0FT57</accession>
<dbReference type="Gene3D" id="3.30.1370.10">
    <property type="entry name" value="K Homology domain, type 1"/>
    <property type="match status" value="1"/>
</dbReference>
<comment type="subcellular location">
    <subcellularLocation>
        <location evidence="1">Nucleus</location>
        <location evidence="1">Nucleolus</location>
    </subcellularLocation>
</comment>
<dbReference type="GeneID" id="25908252"/>
<name>A0A0L0FT57_9EUKA</name>
<gene>
    <name evidence="6" type="ORF">SARC_07748</name>
</gene>
<evidence type="ECO:0000256" key="1">
    <source>
        <dbReference type="ARBA" id="ARBA00004604"/>
    </source>
</evidence>
<evidence type="ECO:0000256" key="2">
    <source>
        <dbReference type="ARBA" id="ARBA00007515"/>
    </source>
</evidence>
<dbReference type="CDD" id="cd22392">
    <property type="entry name" value="KH-I_PNO1_rpt2"/>
    <property type="match status" value="1"/>
</dbReference>
<dbReference type="RefSeq" id="XP_014153781.1">
    <property type="nucleotide sequence ID" value="XM_014298306.1"/>
</dbReference>
<dbReference type="Pfam" id="PF22891">
    <property type="entry name" value="KH_PNO1_2nd"/>
    <property type="match status" value="1"/>
</dbReference>
<dbReference type="Proteomes" id="UP000054560">
    <property type="component" value="Unassembled WGS sequence"/>
</dbReference>
<evidence type="ECO:0000256" key="3">
    <source>
        <dbReference type="ARBA" id="ARBA00022884"/>
    </source>
</evidence>
<sequence>MDVDMVNEADILADMKAQMDQADNESSMNVDAPVFTPLSAIELNDGEKSERRVQVPTHRMTPLKQQWLKIYTPLVEHMKLQVRMNLHTRKVELKTSEFTTDVGALQRGADFLKAFMLGFDVDDALALLRLDDLFIDTFDVNDVKMLKGDHLSRAIGRIAGKGGRTKFTIENVTRTRVVIADSKIHILGSFRNIRVARNAICQLILGSPPGKVYGNMRSVASRMSERF</sequence>
<dbReference type="InterPro" id="IPR055211">
    <property type="entry name" value="KH_PNO1_2nd"/>
</dbReference>
<dbReference type="FunFam" id="3.30.1370.10:FF:000009">
    <property type="entry name" value="RNA-binding protein PNO1"/>
    <property type="match status" value="1"/>
</dbReference>
<dbReference type="EMBL" id="KQ242230">
    <property type="protein sequence ID" value="KNC79879.1"/>
    <property type="molecule type" value="Genomic_DNA"/>
</dbReference>
<dbReference type="PANTHER" id="PTHR12826">
    <property type="entry name" value="RIBONUCLEASE Y"/>
    <property type="match status" value="1"/>
</dbReference>
<dbReference type="STRING" id="667725.A0A0L0FT57"/>
<feature type="domain" description="K Homology" evidence="5">
    <location>
        <begin position="132"/>
        <end position="205"/>
    </location>
</feature>
<dbReference type="SUPFAM" id="SSF54791">
    <property type="entry name" value="Eukaryotic type KH-domain (KH-domain type I)"/>
    <property type="match status" value="1"/>
</dbReference>
<evidence type="ECO:0000256" key="4">
    <source>
        <dbReference type="ARBA" id="ARBA00023242"/>
    </source>
</evidence>
<dbReference type="SMART" id="SM00322">
    <property type="entry name" value="KH"/>
    <property type="match status" value="1"/>
</dbReference>
<keyword evidence="7" id="KW-1185">Reference proteome</keyword>
<evidence type="ECO:0000313" key="6">
    <source>
        <dbReference type="EMBL" id="KNC79879.1"/>
    </source>
</evidence>
<evidence type="ECO:0000313" key="7">
    <source>
        <dbReference type="Proteomes" id="UP000054560"/>
    </source>
</evidence>
<dbReference type="eggNOG" id="KOG3273">
    <property type="taxonomic scope" value="Eukaryota"/>
</dbReference>
<dbReference type="GO" id="GO:0003723">
    <property type="term" value="F:RNA binding"/>
    <property type="evidence" value="ECO:0007669"/>
    <property type="project" value="UniProtKB-KW"/>
</dbReference>
<dbReference type="InterPro" id="IPR055212">
    <property type="entry name" value="KH-I_PNO1_first"/>
</dbReference>
<dbReference type="AlphaFoldDB" id="A0A0L0FT57"/>
<evidence type="ECO:0000259" key="5">
    <source>
        <dbReference type="SMART" id="SM00322"/>
    </source>
</evidence>
<protein>
    <submittedName>
        <fullName evidence="6">RNA-binding protein PNO1</fullName>
    </submittedName>
</protein>
<dbReference type="PANTHER" id="PTHR12826:SF13">
    <property type="entry name" value="RNA-BINDING PROTEIN PNO1"/>
    <property type="match status" value="1"/>
</dbReference>
<organism evidence="6 7">
    <name type="scientific">Sphaeroforma arctica JP610</name>
    <dbReference type="NCBI Taxonomy" id="667725"/>
    <lineage>
        <taxon>Eukaryota</taxon>
        <taxon>Ichthyosporea</taxon>
        <taxon>Ichthyophonida</taxon>
        <taxon>Sphaeroforma</taxon>
    </lineage>
</organism>
<dbReference type="InterPro" id="IPR036612">
    <property type="entry name" value="KH_dom_type_1_sf"/>
</dbReference>
<dbReference type="InterPro" id="IPR004087">
    <property type="entry name" value="KH_dom"/>
</dbReference>
<reference evidence="6 7" key="1">
    <citation type="submission" date="2011-02" db="EMBL/GenBank/DDBJ databases">
        <title>The Genome Sequence of Sphaeroforma arctica JP610.</title>
        <authorList>
            <consortium name="The Broad Institute Genome Sequencing Platform"/>
            <person name="Russ C."/>
            <person name="Cuomo C."/>
            <person name="Young S.K."/>
            <person name="Zeng Q."/>
            <person name="Gargeya S."/>
            <person name="Alvarado L."/>
            <person name="Berlin A."/>
            <person name="Chapman S.B."/>
            <person name="Chen Z."/>
            <person name="Freedman E."/>
            <person name="Gellesch M."/>
            <person name="Goldberg J."/>
            <person name="Griggs A."/>
            <person name="Gujja S."/>
            <person name="Heilman E."/>
            <person name="Heiman D."/>
            <person name="Howarth C."/>
            <person name="Mehta T."/>
            <person name="Neiman D."/>
            <person name="Pearson M."/>
            <person name="Roberts A."/>
            <person name="Saif S."/>
            <person name="Shea T."/>
            <person name="Shenoy N."/>
            <person name="Sisk P."/>
            <person name="Stolte C."/>
            <person name="Sykes S."/>
            <person name="White J."/>
            <person name="Yandava C."/>
            <person name="Burger G."/>
            <person name="Gray M.W."/>
            <person name="Holland P.W.H."/>
            <person name="King N."/>
            <person name="Lang F.B.F."/>
            <person name="Roger A.J."/>
            <person name="Ruiz-Trillo I."/>
            <person name="Haas B."/>
            <person name="Nusbaum C."/>
            <person name="Birren B."/>
        </authorList>
    </citation>
    <scope>NUCLEOTIDE SEQUENCE [LARGE SCALE GENOMIC DNA]</scope>
    <source>
        <strain evidence="6 7">JP610</strain>
    </source>
</reference>
<dbReference type="GO" id="GO:0005730">
    <property type="term" value="C:nucleolus"/>
    <property type="evidence" value="ECO:0007669"/>
    <property type="project" value="UniProtKB-SubCell"/>
</dbReference>
<keyword evidence="3" id="KW-0694">RNA-binding</keyword>